<dbReference type="AlphaFoldDB" id="A0AAW2CC17"/>
<gene>
    <name evidence="2" type="ORF">SO802_020511</name>
</gene>
<dbReference type="SUPFAM" id="SSF56219">
    <property type="entry name" value="DNase I-like"/>
    <property type="match status" value="1"/>
</dbReference>
<proteinExistence type="predicted"/>
<reference evidence="2 3" key="1">
    <citation type="submission" date="2024-01" db="EMBL/GenBank/DDBJ databases">
        <title>A telomere-to-telomere, gap-free genome of sweet tea (Lithocarpus litseifolius).</title>
        <authorList>
            <person name="Zhou J."/>
        </authorList>
    </citation>
    <scope>NUCLEOTIDE SEQUENCE [LARGE SCALE GENOMIC DNA]</scope>
    <source>
        <strain evidence="2">Zhou-2022a</strain>
        <tissue evidence="2">Leaf</tissue>
    </source>
</reference>
<dbReference type="PANTHER" id="PTHR33710:SF62">
    <property type="entry name" value="DUF4283 DOMAIN PROTEIN"/>
    <property type="match status" value="1"/>
</dbReference>
<dbReference type="InterPro" id="IPR005135">
    <property type="entry name" value="Endo/exonuclease/phosphatase"/>
</dbReference>
<sequence length="179" mass="20522">MFVVPSVRRSGGLALLWKDDITVDTQTYSLNHIDVKIMDSLKVEWCLTEVYGHPEDQRKKETWVMLRHLHSRASMPWVCIGDFNEILSSVEKGGGVPKPLGPMQDFRNTLLQCDLADLGYQGYKYTWRNGRPGTAFVEERLDRACANPKWREMFPAAKVRHLTASYSDHDPLLLETKIA</sequence>
<evidence type="ECO:0000259" key="1">
    <source>
        <dbReference type="Pfam" id="PF03372"/>
    </source>
</evidence>
<dbReference type="Gene3D" id="3.60.10.10">
    <property type="entry name" value="Endonuclease/exonuclease/phosphatase"/>
    <property type="match status" value="1"/>
</dbReference>
<evidence type="ECO:0000313" key="2">
    <source>
        <dbReference type="EMBL" id="KAK9995825.1"/>
    </source>
</evidence>
<dbReference type="EMBL" id="JAZDWU010000007">
    <property type="protein sequence ID" value="KAK9995825.1"/>
    <property type="molecule type" value="Genomic_DNA"/>
</dbReference>
<name>A0AAW2CC17_9ROSI</name>
<keyword evidence="3" id="KW-1185">Reference proteome</keyword>
<dbReference type="Proteomes" id="UP001459277">
    <property type="component" value="Unassembled WGS sequence"/>
</dbReference>
<dbReference type="Pfam" id="PF03372">
    <property type="entry name" value="Exo_endo_phos"/>
    <property type="match status" value="1"/>
</dbReference>
<feature type="domain" description="Endonuclease/exonuclease/phosphatase" evidence="1">
    <location>
        <begin position="7"/>
        <end position="169"/>
    </location>
</feature>
<organism evidence="2 3">
    <name type="scientific">Lithocarpus litseifolius</name>
    <dbReference type="NCBI Taxonomy" id="425828"/>
    <lineage>
        <taxon>Eukaryota</taxon>
        <taxon>Viridiplantae</taxon>
        <taxon>Streptophyta</taxon>
        <taxon>Embryophyta</taxon>
        <taxon>Tracheophyta</taxon>
        <taxon>Spermatophyta</taxon>
        <taxon>Magnoliopsida</taxon>
        <taxon>eudicotyledons</taxon>
        <taxon>Gunneridae</taxon>
        <taxon>Pentapetalae</taxon>
        <taxon>rosids</taxon>
        <taxon>fabids</taxon>
        <taxon>Fagales</taxon>
        <taxon>Fagaceae</taxon>
        <taxon>Lithocarpus</taxon>
    </lineage>
</organism>
<dbReference type="PANTHER" id="PTHR33710">
    <property type="entry name" value="BNAC02G09200D PROTEIN"/>
    <property type="match status" value="1"/>
</dbReference>
<dbReference type="InterPro" id="IPR036691">
    <property type="entry name" value="Endo/exonu/phosph_ase_sf"/>
</dbReference>
<accession>A0AAW2CC17</accession>
<protein>
    <recommendedName>
        <fullName evidence="1">Endonuclease/exonuclease/phosphatase domain-containing protein</fullName>
    </recommendedName>
</protein>
<dbReference type="GO" id="GO:0003824">
    <property type="term" value="F:catalytic activity"/>
    <property type="evidence" value="ECO:0007669"/>
    <property type="project" value="InterPro"/>
</dbReference>
<evidence type="ECO:0000313" key="3">
    <source>
        <dbReference type="Proteomes" id="UP001459277"/>
    </source>
</evidence>
<comment type="caution">
    <text evidence="2">The sequence shown here is derived from an EMBL/GenBank/DDBJ whole genome shotgun (WGS) entry which is preliminary data.</text>
</comment>